<evidence type="ECO:0000313" key="1">
    <source>
        <dbReference type="EMBL" id="POI33191.1"/>
    </source>
</evidence>
<protein>
    <submittedName>
        <fullName evidence="1">Uncharacterized protein</fullName>
    </submittedName>
</protein>
<dbReference type="Proteomes" id="UP000237246">
    <property type="component" value="Unassembled WGS sequence"/>
</dbReference>
<accession>A0A2P4TA08</accession>
<proteinExistence type="predicted"/>
<reference evidence="1 2" key="1">
    <citation type="submission" date="2018-01" db="EMBL/GenBank/DDBJ databases">
        <title>Comparison of the Chinese Bamboo Partridge and Red Junglefowl genome sequences highlights the importance of demography in genome evolution.</title>
        <authorList>
            <person name="Tiley G.P."/>
            <person name="Kimball R.T."/>
            <person name="Braun E.L."/>
            <person name="Burleigh J.G."/>
        </authorList>
    </citation>
    <scope>NUCLEOTIDE SEQUENCE [LARGE SCALE GENOMIC DNA]</scope>
    <source>
        <strain evidence="1">RTK389</strain>
        <tissue evidence="1">Blood</tissue>
    </source>
</reference>
<comment type="caution">
    <text evidence="1">The sequence shown here is derived from an EMBL/GenBank/DDBJ whole genome shotgun (WGS) entry which is preliminary data.</text>
</comment>
<organism evidence="1 2">
    <name type="scientific">Bambusicola thoracicus</name>
    <name type="common">Chinese bamboo-partridge</name>
    <name type="synonym">Perdix thoracica</name>
    <dbReference type="NCBI Taxonomy" id="9083"/>
    <lineage>
        <taxon>Eukaryota</taxon>
        <taxon>Metazoa</taxon>
        <taxon>Chordata</taxon>
        <taxon>Craniata</taxon>
        <taxon>Vertebrata</taxon>
        <taxon>Euteleostomi</taxon>
        <taxon>Archelosauria</taxon>
        <taxon>Archosauria</taxon>
        <taxon>Dinosauria</taxon>
        <taxon>Saurischia</taxon>
        <taxon>Theropoda</taxon>
        <taxon>Coelurosauria</taxon>
        <taxon>Aves</taxon>
        <taxon>Neognathae</taxon>
        <taxon>Galloanserae</taxon>
        <taxon>Galliformes</taxon>
        <taxon>Phasianidae</taxon>
        <taxon>Perdicinae</taxon>
        <taxon>Bambusicola</taxon>
    </lineage>
</organism>
<dbReference type="AlphaFoldDB" id="A0A2P4TA08"/>
<dbReference type="EMBL" id="PPHD01004057">
    <property type="protein sequence ID" value="POI33191.1"/>
    <property type="molecule type" value="Genomic_DNA"/>
</dbReference>
<sequence length="62" mass="7198">MIACPAPQNTSKSSQELLLSCDIVRNGNLMPTYLLNFSENHHFFMAVTYWDSDVKFWLSTKR</sequence>
<gene>
    <name evidence="1" type="ORF">CIB84_003057</name>
</gene>
<keyword evidence="2" id="KW-1185">Reference proteome</keyword>
<evidence type="ECO:0000313" key="2">
    <source>
        <dbReference type="Proteomes" id="UP000237246"/>
    </source>
</evidence>
<name>A0A2P4TA08_BAMTH</name>